<reference evidence="1" key="1">
    <citation type="submission" date="2014-09" db="EMBL/GenBank/DDBJ databases">
        <authorList>
            <person name="Magalhaes I.L.F."/>
            <person name="Oliveira U."/>
            <person name="Santos F.R."/>
            <person name="Vidigal T.H.D.A."/>
            <person name="Brescovit A.D."/>
            <person name="Santos A.J."/>
        </authorList>
    </citation>
    <scope>NUCLEOTIDE SEQUENCE</scope>
    <source>
        <tissue evidence="1">Shoot tissue taken approximately 20 cm above the soil surface</tissue>
    </source>
</reference>
<dbReference type="EMBL" id="GBRH01226027">
    <property type="protein sequence ID" value="JAD71868.1"/>
    <property type="molecule type" value="Transcribed_RNA"/>
</dbReference>
<evidence type="ECO:0000313" key="1">
    <source>
        <dbReference type="EMBL" id="JAD71868.1"/>
    </source>
</evidence>
<reference evidence="1" key="2">
    <citation type="journal article" date="2015" name="Data Brief">
        <title>Shoot transcriptome of the giant reed, Arundo donax.</title>
        <authorList>
            <person name="Barrero R.A."/>
            <person name="Guerrero F.D."/>
            <person name="Moolhuijzen P."/>
            <person name="Goolsby J.A."/>
            <person name="Tidwell J."/>
            <person name="Bellgard S.E."/>
            <person name="Bellgard M.I."/>
        </authorList>
    </citation>
    <scope>NUCLEOTIDE SEQUENCE</scope>
    <source>
        <tissue evidence="1">Shoot tissue taken approximately 20 cm above the soil surface</tissue>
    </source>
</reference>
<organism evidence="1">
    <name type="scientific">Arundo donax</name>
    <name type="common">Giant reed</name>
    <name type="synonym">Donax arundinaceus</name>
    <dbReference type="NCBI Taxonomy" id="35708"/>
    <lineage>
        <taxon>Eukaryota</taxon>
        <taxon>Viridiplantae</taxon>
        <taxon>Streptophyta</taxon>
        <taxon>Embryophyta</taxon>
        <taxon>Tracheophyta</taxon>
        <taxon>Spermatophyta</taxon>
        <taxon>Magnoliopsida</taxon>
        <taxon>Liliopsida</taxon>
        <taxon>Poales</taxon>
        <taxon>Poaceae</taxon>
        <taxon>PACMAD clade</taxon>
        <taxon>Arundinoideae</taxon>
        <taxon>Arundineae</taxon>
        <taxon>Arundo</taxon>
    </lineage>
</organism>
<accession>A0A0A9CBN4</accession>
<sequence>MVVVDTIEPDGEEELITRIVVTSTCARGPYVLT</sequence>
<name>A0A0A9CBN4_ARUDO</name>
<dbReference type="AlphaFoldDB" id="A0A0A9CBN4"/>
<protein>
    <submittedName>
        <fullName evidence="1">Uncharacterized protein</fullName>
    </submittedName>
</protein>
<proteinExistence type="predicted"/>